<dbReference type="SUPFAM" id="SSF88659">
    <property type="entry name" value="Sigma3 and sigma4 domains of RNA polymerase sigma factors"/>
    <property type="match status" value="1"/>
</dbReference>
<organism evidence="7 8">
    <name type="scientific">Tunturiibacter lichenicola</name>
    <dbReference type="NCBI Taxonomy" id="2051959"/>
    <lineage>
        <taxon>Bacteria</taxon>
        <taxon>Pseudomonadati</taxon>
        <taxon>Acidobacteriota</taxon>
        <taxon>Terriglobia</taxon>
        <taxon>Terriglobales</taxon>
        <taxon>Acidobacteriaceae</taxon>
        <taxon>Tunturiibacter</taxon>
    </lineage>
</organism>
<dbReference type="InterPro" id="IPR007627">
    <property type="entry name" value="RNA_pol_sigma70_r2"/>
</dbReference>
<dbReference type="InterPro" id="IPR036388">
    <property type="entry name" value="WH-like_DNA-bd_sf"/>
</dbReference>
<feature type="domain" description="RNA polymerase sigma-70 region 2" evidence="5">
    <location>
        <begin position="39"/>
        <end position="105"/>
    </location>
</feature>
<dbReference type="Gene3D" id="1.10.1740.10">
    <property type="match status" value="1"/>
</dbReference>
<dbReference type="Proteomes" id="UP000569092">
    <property type="component" value="Unassembled WGS sequence"/>
</dbReference>
<protein>
    <submittedName>
        <fullName evidence="7">RNA polymerase sigma-70 factor (ECF subfamily)</fullName>
    </submittedName>
</protein>
<evidence type="ECO:0000256" key="1">
    <source>
        <dbReference type="ARBA" id="ARBA00010641"/>
    </source>
</evidence>
<dbReference type="InterPro" id="IPR013324">
    <property type="entry name" value="RNA_pol_sigma_r3/r4-like"/>
</dbReference>
<dbReference type="GO" id="GO:0003677">
    <property type="term" value="F:DNA binding"/>
    <property type="evidence" value="ECO:0007669"/>
    <property type="project" value="InterPro"/>
</dbReference>
<evidence type="ECO:0000259" key="5">
    <source>
        <dbReference type="Pfam" id="PF04542"/>
    </source>
</evidence>
<dbReference type="GO" id="GO:0016987">
    <property type="term" value="F:sigma factor activity"/>
    <property type="evidence" value="ECO:0007669"/>
    <property type="project" value="UniProtKB-KW"/>
</dbReference>
<dbReference type="EMBL" id="JACHDZ010000001">
    <property type="protein sequence ID" value="MBB5342967.1"/>
    <property type="molecule type" value="Genomic_DNA"/>
</dbReference>
<evidence type="ECO:0000256" key="2">
    <source>
        <dbReference type="ARBA" id="ARBA00023015"/>
    </source>
</evidence>
<dbReference type="Pfam" id="PF08281">
    <property type="entry name" value="Sigma70_r4_2"/>
    <property type="match status" value="1"/>
</dbReference>
<sequence length="201" mass="23052">MDSYFSTGTISVQAILETSNDEMLVAAAKTGEHLAFSELWNRHSKKTFSTMYRITRNRQDAEDALQDAFLKAFVHLKNFDGRSSFSTWLTRIAINSALMILRRKRAHPEISMDGGAEGESWQHWEVADRRINTEEHYARSEREHHLKRAIHRLRPALRTIVEIQQVHDSSIKEIAEIAGISVAATKSRLLRARTVLRRSLG</sequence>
<dbReference type="GO" id="GO:0006352">
    <property type="term" value="P:DNA-templated transcription initiation"/>
    <property type="evidence" value="ECO:0007669"/>
    <property type="project" value="InterPro"/>
</dbReference>
<evidence type="ECO:0000256" key="3">
    <source>
        <dbReference type="ARBA" id="ARBA00023082"/>
    </source>
</evidence>
<dbReference type="Pfam" id="PF04542">
    <property type="entry name" value="Sigma70_r2"/>
    <property type="match status" value="1"/>
</dbReference>
<keyword evidence="3" id="KW-0731">Sigma factor</keyword>
<dbReference type="PANTHER" id="PTHR43133:SF51">
    <property type="entry name" value="RNA POLYMERASE SIGMA FACTOR"/>
    <property type="match status" value="1"/>
</dbReference>
<dbReference type="InterPro" id="IPR013249">
    <property type="entry name" value="RNA_pol_sigma70_r4_t2"/>
</dbReference>
<feature type="domain" description="RNA polymerase sigma factor 70 region 4 type 2" evidence="6">
    <location>
        <begin position="146"/>
        <end position="194"/>
    </location>
</feature>
<dbReference type="SUPFAM" id="SSF88946">
    <property type="entry name" value="Sigma2 domain of RNA polymerase sigma factors"/>
    <property type="match status" value="1"/>
</dbReference>
<dbReference type="InterPro" id="IPR039425">
    <property type="entry name" value="RNA_pol_sigma-70-like"/>
</dbReference>
<dbReference type="InterPro" id="IPR014284">
    <property type="entry name" value="RNA_pol_sigma-70_dom"/>
</dbReference>
<keyword evidence="4" id="KW-0804">Transcription</keyword>
<dbReference type="InterPro" id="IPR013325">
    <property type="entry name" value="RNA_pol_sigma_r2"/>
</dbReference>
<evidence type="ECO:0000259" key="6">
    <source>
        <dbReference type="Pfam" id="PF08281"/>
    </source>
</evidence>
<comment type="similarity">
    <text evidence="1">Belongs to the sigma-70 factor family. ECF subfamily.</text>
</comment>
<proteinExistence type="inferred from homology"/>
<dbReference type="Gene3D" id="1.10.10.10">
    <property type="entry name" value="Winged helix-like DNA-binding domain superfamily/Winged helix DNA-binding domain"/>
    <property type="match status" value="1"/>
</dbReference>
<comment type="caution">
    <text evidence="7">The sequence shown here is derived from an EMBL/GenBank/DDBJ whole genome shotgun (WGS) entry which is preliminary data.</text>
</comment>
<dbReference type="NCBIfam" id="TIGR02937">
    <property type="entry name" value="sigma70-ECF"/>
    <property type="match status" value="1"/>
</dbReference>
<gene>
    <name evidence="7" type="ORF">HDF10_000917</name>
</gene>
<name>A0A7W8J5F4_9BACT</name>
<dbReference type="PANTHER" id="PTHR43133">
    <property type="entry name" value="RNA POLYMERASE ECF-TYPE SIGMA FACTO"/>
    <property type="match status" value="1"/>
</dbReference>
<accession>A0A7W8J5F4</accession>
<dbReference type="AlphaFoldDB" id="A0A7W8J5F4"/>
<evidence type="ECO:0000313" key="7">
    <source>
        <dbReference type="EMBL" id="MBB5342967.1"/>
    </source>
</evidence>
<reference evidence="7 8" key="1">
    <citation type="submission" date="2020-08" db="EMBL/GenBank/DDBJ databases">
        <title>Genomic Encyclopedia of Type Strains, Phase IV (KMG-V): Genome sequencing to study the core and pangenomes of soil and plant-associated prokaryotes.</title>
        <authorList>
            <person name="Whitman W."/>
        </authorList>
    </citation>
    <scope>NUCLEOTIDE SEQUENCE [LARGE SCALE GENOMIC DNA]</scope>
    <source>
        <strain evidence="7 8">M8US30</strain>
    </source>
</reference>
<keyword evidence="2" id="KW-0805">Transcription regulation</keyword>
<evidence type="ECO:0000256" key="4">
    <source>
        <dbReference type="ARBA" id="ARBA00023163"/>
    </source>
</evidence>
<evidence type="ECO:0000313" key="8">
    <source>
        <dbReference type="Proteomes" id="UP000569092"/>
    </source>
</evidence>